<dbReference type="Proteomes" id="UP000483672">
    <property type="component" value="Unassembled WGS sequence"/>
</dbReference>
<sequence>MSSPHSASSIHSLINQALGVSGNTTSDNFISKALDARTNASSRSPQTTYADFSIIASPNETRSGPIGISQHPLGNITEAASTETSAGIAPQHLQFNTFPHQTPLNNPQYLHLGGGESRNALLFSHTFTTADTPVRDGYEALVSSMPIALFIPPRHIPELWIFPAPQSSDDLNSDLRTDPYTLQRYLAESYTEDPYPFRCRLQLRGL</sequence>
<reference evidence="1 2" key="1">
    <citation type="submission" date="2019-06" db="EMBL/GenBank/DDBJ databases">
        <authorList>
            <person name="Palmer J.M."/>
        </authorList>
    </citation>
    <scope>NUCLEOTIDE SEQUENCE [LARGE SCALE GENOMIC DNA]</scope>
    <source>
        <strain evidence="1 2">TWF191</strain>
    </source>
</reference>
<organism evidence="1 2">
    <name type="scientific">Orbilia oligospora</name>
    <name type="common">Nematode-trapping fungus</name>
    <name type="synonym">Arthrobotrys oligospora</name>
    <dbReference type="NCBI Taxonomy" id="2813651"/>
    <lineage>
        <taxon>Eukaryota</taxon>
        <taxon>Fungi</taxon>
        <taxon>Dikarya</taxon>
        <taxon>Ascomycota</taxon>
        <taxon>Pezizomycotina</taxon>
        <taxon>Orbiliomycetes</taxon>
        <taxon>Orbiliales</taxon>
        <taxon>Orbiliaceae</taxon>
        <taxon>Orbilia</taxon>
    </lineage>
</organism>
<name>A0A6G1LUA2_ORBOL</name>
<comment type="caution">
    <text evidence="1">The sequence shown here is derived from an EMBL/GenBank/DDBJ whole genome shotgun (WGS) entry which is preliminary data.</text>
</comment>
<protein>
    <submittedName>
        <fullName evidence="1">Uncharacterized protein</fullName>
    </submittedName>
</protein>
<dbReference type="EMBL" id="WIPF01000152">
    <property type="protein sequence ID" value="KAF3203712.1"/>
    <property type="molecule type" value="Genomic_DNA"/>
</dbReference>
<evidence type="ECO:0000313" key="1">
    <source>
        <dbReference type="EMBL" id="KAF3203712.1"/>
    </source>
</evidence>
<accession>A0A6G1LUA2</accession>
<evidence type="ECO:0000313" key="2">
    <source>
        <dbReference type="Proteomes" id="UP000483672"/>
    </source>
</evidence>
<gene>
    <name evidence="1" type="ORF">TWF191_002556</name>
</gene>
<proteinExistence type="predicted"/>
<dbReference type="AlphaFoldDB" id="A0A6G1LUA2"/>